<dbReference type="RefSeq" id="WP_067331041.1">
    <property type="nucleotide sequence ID" value="NZ_LNKT01000034.1"/>
</dbReference>
<accession>A0A151CFD1</accession>
<dbReference type="Gene3D" id="3.30.70.120">
    <property type="match status" value="1"/>
</dbReference>
<reference evidence="1 2" key="1">
    <citation type="submission" date="2015-11" db="EMBL/GenBank/DDBJ databases">
        <title>Draft genome of Sulfurovum riftiae 1812E, a member of the Epsilonproteobacteria isolated from the tube of the deep-sea hydrothermal vent tubewom Riftia pachyptila.</title>
        <authorList>
            <person name="Vetriani C."/>
            <person name="Giovannelli D."/>
        </authorList>
    </citation>
    <scope>NUCLEOTIDE SEQUENCE [LARGE SCALE GENOMIC DNA]</scope>
    <source>
        <strain evidence="1 2">1812E</strain>
    </source>
</reference>
<dbReference type="InterPro" id="IPR011322">
    <property type="entry name" value="N-reg_PII-like_a/b"/>
</dbReference>
<dbReference type="Proteomes" id="UP000075359">
    <property type="component" value="Unassembled WGS sequence"/>
</dbReference>
<protein>
    <submittedName>
        <fullName evidence="1">Transcriptional regulator</fullName>
    </submittedName>
</protein>
<gene>
    <name evidence="1" type="ORF">AS592_05420</name>
</gene>
<evidence type="ECO:0000313" key="2">
    <source>
        <dbReference type="Proteomes" id="UP000075359"/>
    </source>
</evidence>
<dbReference type="InterPro" id="IPR015867">
    <property type="entry name" value="N-reg_PII/ATP_PRibTrfase_C"/>
</dbReference>
<comment type="caution">
    <text evidence="1">The sequence shown here is derived from an EMBL/GenBank/DDBJ whole genome shotgun (WGS) entry which is preliminary data.</text>
</comment>
<evidence type="ECO:0000313" key="1">
    <source>
        <dbReference type="EMBL" id="KYJ86238.1"/>
    </source>
</evidence>
<name>A0A151CFD1_9BACT</name>
<sequence length="116" mass="12908">MKFTALVAIIQDKDEEEAIKVAKEAGAGTVTIVHGRNIGLQEKKVFFGLTLEENVSVLLFILPKRLSMKVMKALRVSFDLDNHENSGMAFTLPLSHVAGLDNDELHKFEDDIKITL</sequence>
<organism evidence="1 2">
    <name type="scientific">Sulfurovum riftiae</name>
    <dbReference type="NCBI Taxonomy" id="1630136"/>
    <lineage>
        <taxon>Bacteria</taxon>
        <taxon>Pseudomonadati</taxon>
        <taxon>Campylobacterota</taxon>
        <taxon>Epsilonproteobacteria</taxon>
        <taxon>Campylobacterales</taxon>
        <taxon>Sulfurovaceae</taxon>
        <taxon>Sulfurovum</taxon>
    </lineage>
</organism>
<keyword evidence="2" id="KW-1185">Reference proteome</keyword>
<dbReference type="SUPFAM" id="SSF54913">
    <property type="entry name" value="GlnB-like"/>
    <property type="match status" value="1"/>
</dbReference>
<dbReference type="AlphaFoldDB" id="A0A151CFD1"/>
<proteinExistence type="predicted"/>
<dbReference type="STRING" id="1630136.AS592_05420"/>
<dbReference type="EMBL" id="LNKT01000034">
    <property type="protein sequence ID" value="KYJ86238.1"/>
    <property type="molecule type" value="Genomic_DNA"/>
</dbReference>